<sequence>MPPTTAQHHAEWLSLLEISGPFLSMPVLLRAFRQGLDARDTVQAANLRAAYE</sequence>
<comment type="caution">
    <text evidence="1">The sequence shown here is derived from an EMBL/GenBank/DDBJ whole genome shotgun (WGS) entry which is preliminary data.</text>
</comment>
<gene>
    <name evidence="1" type="ORF">LCGC14_2296110</name>
</gene>
<organism evidence="1">
    <name type="scientific">marine sediment metagenome</name>
    <dbReference type="NCBI Taxonomy" id="412755"/>
    <lineage>
        <taxon>unclassified sequences</taxon>
        <taxon>metagenomes</taxon>
        <taxon>ecological metagenomes</taxon>
    </lineage>
</organism>
<evidence type="ECO:0000313" key="1">
    <source>
        <dbReference type="EMBL" id="KKL51372.1"/>
    </source>
</evidence>
<name>A0A0F9FJY5_9ZZZZ</name>
<proteinExistence type="predicted"/>
<reference evidence="1" key="1">
    <citation type="journal article" date="2015" name="Nature">
        <title>Complex archaea that bridge the gap between prokaryotes and eukaryotes.</title>
        <authorList>
            <person name="Spang A."/>
            <person name="Saw J.H."/>
            <person name="Jorgensen S.L."/>
            <person name="Zaremba-Niedzwiedzka K."/>
            <person name="Martijn J."/>
            <person name="Lind A.E."/>
            <person name="van Eijk R."/>
            <person name="Schleper C."/>
            <person name="Guy L."/>
            <person name="Ettema T.J."/>
        </authorList>
    </citation>
    <scope>NUCLEOTIDE SEQUENCE</scope>
</reference>
<dbReference type="AlphaFoldDB" id="A0A0F9FJY5"/>
<feature type="non-terminal residue" evidence="1">
    <location>
        <position position="52"/>
    </location>
</feature>
<accession>A0A0F9FJY5</accession>
<protein>
    <submittedName>
        <fullName evidence="1">Uncharacterized protein</fullName>
    </submittedName>
</protein>
<dbReference type="EMBL" id="LAZR01032274">
    <property type="protein sequence ID" value="KKL51372.1"/>
    <property type="molecule type" value="Genomic_DNA"/>
</dbReference>